<dbReference type="EMBL" id="LATX01001881">
    <property type="protein sequence ID" value="KTB36821.1"/>
    <property type="molecule type" value="Genomic_DNA"/>
</dbReference>
<protein>
    <submittedName>
        <fullName evidence="1">Uncharacterized protein</fullName>
    </submittedName>
</protein>
<evidence type="ECO:0000313" key="2">
    <source>
        <dbReference type="Proteomes" id="UP000054988"/>
    </source>
</evidence>
<sequence length="107" mass="11927">MYICHDIAVYTSLLETQACLDAQLILISHLINVVQDAFKRGTVNPHQILQFLLFLDPAFHASNAQIASLYAGFSWTSSNLLLKDSKDCGYKLCEVPSEDAQKPMPLL</sequence>
<dbReference type="Proteomes" id="UP000054988">
    <property type="component" value="Unassembled WGS sequence"/>
</dbReference>
<dbReference type="AlphaFoldDB" id="A0A0W0FKM1"/>
<organism evidence="1 2">
    <name type="scientific">Moniliophthora roreri</name>
    <name type="common">Frosty pod rot fungus</name>
    <name type="synonym">Monilia roreri</name>
    <dbReference type="NCBI Taxonomy" id="221103"/>
    <lineage>
        <taxon>Eukaryota</taxon>
        <taxon>Fungi</taxon>
        <taxon>Dikarya</taxon>
        <taxon>Basidiomycota</taxon>
        <taxon>Agaricomycotina</taxon>
        <taxon>Agaricomycetes</taxon>
        <taxon>Agaricomycetidae</taxon>
        <taxon>Agaricales</taxon>
        <taxon>Marasmiineae</taxon>
        <taxon>Marasmiaceae</taxon>
        <taxon>Moniliophthora</taxon>
    </lineage>
</organism>
<comment type="caution">
    <text evidence="1">The sequence shown here is derived from an EMBL/GenBank/DDBJ whole genome shotgun (WGS) entry which is preliminary data.</text>
</comment>
<name>A0A0W0FKM1_MONRR</name>
<proteinExistence type="predicted"/>
<gene>
    <name evidence="1" type="ORF">WG66_10603</name>
</gene>
<reference evidence="1 2" key="1">
    <citation type="submission" date="2015-12" db="EMBL/GenBank/DDBJ databases">
        <title>Draft genome sequence of Moniliophthora roreri, the causal agent of frosty pod rot of cacao.</title>
        <authorList>
            <person name="Aime M.C."/>
            <person name="Diaz-Valderrama J.R."/>
            <person name="Kijpornyongpan T."/>
            <person name="Phillips-Mora W."/>
        </authorList>
    </citation>
    <scope>NUCLEOTIDE SEQUENCE [LARGE SCALE GENOMIC DNA]</scope>
    <source>
        <strain evidence="1 2">MCA 2952</strain>
    </source>
</reference>
<accession>A0A0W0FKM1</accession>
<evidence type="ECO:0000313" key="1">
    <source>
        <dbReference type="EMBL" id="KTB36821.1"/>
    </source>
</evidence>